<feature type="transmembrane region" description="Helical" evidence="7">
    <location>
        <begin position="304"/>
        <end position="326"/>
    </location>
</feature>
<dbReference type="PANTHER" id="PTHR42829:SF1">
    <property type="entry name" value="INORGANIC CARBON TRANSPORTER SUBUNIT DABB-RELATED"/>
    <property type="match status" value="1"/>
</dbReference>
<feature type="domain" description="NADH:quinone oxidoreductase/Mrp antiporter transmembrane" evidence="9">
    <location>
        <begin position="118"/>
        <end position="344"/>
    </location>
</feature>
<evidence type="ECO:0000256" key="7">
    <source>
        <dbReference type="HAMAP-Rule" id="MF_00862"/>
    </source>
</evidence>
<dbReference type="GO" id="GO:0012505">
    <property type="term" value="C:endomembrane system"/>
    <property type="evidence" value="ECO:0007669"/>
    <property type="project" value="UniProtKB-SubCell"/>
</dbReference>
<feature type="transmembrane region" description="Helical" evidence="7">
    <location>
        <begin position="409"/>
        <end position="428"/>
    </location>
</feature>
<dbReference type="AlphaFoldDB" id="A0A833GZD5"/>
<keyword evidence="5 7" id="KW-1133">Transmembrane helix</keyword>
<dbReference type="GO" id="GO:0008137">
    <property type="term" value="F:NADH dehydrogenase (ubiquinone) activity"/>
    <property type="evidence" value="ECO:0007669"/>
    <property type="project" value="InterPro"/>
</dbReference>
<dbReference type="GO" id="GO:0042773">
    <property type="term" value="P:ATP synthesis coupled electron transport"/>
    <property type="evidence" value="ECO:0007669"/>
    <property type="project" value="InterPro"/>
</dbReference>
<keyword evidence="6 7" id="KW-0472">Membrane</keyword>
<evidence type="ECO:0000256" key="1">
    <source>
        <dbReference type="ARBA" id="ARBA00004127"/>
    </source>
</evidence>
<feature type="transmembrane region" description="Helical" evidence="7">
    <location>
        <begin position="200"/>
        <end position="225"/>
    </location>
</feature>
<feature type="transmembrane region" description="Helical" evidence="7">
    <location>
        <begin position="99"/>
        <end position="117"/>
    </location>
</feature>
<feature type="domain" description="NADH-Ubiquinone oxidoreductase (complex I) chain 5 N-terminal" evidence="10">
    <location>
        <begin position="61"/>
        <end position="102"/>
    </location>
</feature>
<keyword evidence="3 7" id="KW-1003">Cell membrane</keyword>
<feature type="transmembrane region" description="Helical" evidence="7">
    <location>
        <begin position="264"/>
        <end position="283"/>
    </location>
</feature>
<sequence length="508" mass="55872">MGEYFFMFFTTHMALSFSLRFLWVALSGIAVGATALLFITIAEGGSIWRMPETPLLSQAMTPSLRFDGLSAMLFAMISILGAAIARYARRYLDGDSRQLRFYGWLLFTLFAISIFVLSNNLAQLFLAWLMSSAGLHRLLLHFPDRPAAVLAAQKKFWISRIGDVLLFAAILWIYFLFQTLQLDELFSALQAPLTRDQESGLIGIGLLLVTGALIKSALIPFHFWLPETMEAPTPVSALMHAGIINAGGFLLIRMSPLLVKTPDALATATLAGALTAVAGAIVMSVQNDIKGKLAWSTISQMGMMILACGLGLFSVALFHIFAHSFYKAHAFMSTGELIHESKKTGFKLLPPSSNMVLVATVGTVLLLGIGLFNAPYLMIAAYLSPLFVGFVQSRPKSKEPLSMQVHFRILAILTAGIALYSAIEFVVWHSLKGDVTTTSMIQFQTSNYVAAIVAGLLFPLGYWITGQLIRTPNDFWHRIYVYAKNGGYLGYWSTALLTKRIPVRRAQA</sequence>
<feature type="transmembrane region" description="Helical" evidence="7">
    <location>
        <begin position="355"/>
        <end position="388"/>
    </location>
</feature>
<feature type="transmembrane region" description="Helical" evidence="7">
    <location>
        <begin position="68"/>
        <end position="87"/>
    </location>
</feature>
<accession>A0A833GZD5</accession>
<dbReference type="GO" id="GO:0005886">
    <property type="term" value="C:plasma membrane"/>
    <property type="evidence" value="ECO:0007669"/>
    <property type="project" value="UniProtKB-SubCell"/>
</dbReference>
<evidence type="ECO:0000256" key="8">
    <source>
        <dbReference type="RuleBase" id="RU000320"/>
    </source>
</evidence>
<dbReference type="Proteomes" id="UP000460298">
    <property type="component" value="Unassembled WGS sequence"/>
</dbReference>
<proteinExistence type="inferred from homology"/>
<evidence type="ECO:0000259" key="9">
    <source>
        <dbReference type="Pfam" id="PF00361"/>
    </source>
</evidence>
<evidence type="ECO:0000256" key="2">
    <source>
        <dbReference type="ARBA" id="ARBA00022448"/>
    </source>
</evidence>
<evidence type="ECO:0000256" key="3">
    <source>
        <dbReference type="ARBA" id="ARBA00022475"/>
    </source>
</evidence>
<dbReference type="InterPro" id="IPR003945">
    <property type="entry name" value="NU5C-like"/>
</dbReference>
<evidence type="ECO:0000256" key="6">
    <source>
        <dbReference type="ARBA" id="ARBA00023136"/>
    </source>
</evidence>
<organism evidence="11 12">
    <name type="scientific">Leptonema illini</name>
    <dbReference type="NCBI Taxonomy" id="183"/>
    <lineage>
        <taxon>Bacteria</taxon>
        <taxon>Pseudomonadati</taxon>
        <taxon>Spirochaetota</taxon>
        <taxon>Spirochaetia</taxon>
        <taxon>Leptospirales</taxon>
        <taxon>Leptospiraceae</taxon>
        <taxon>Leptonema</taxon>
    </lineage>
</organism>
<keyword evidence="4 7" id="KW-0812">Transmembrane</keyword>
<dbReference type="PANTHER" id="PTHR42829">
    <property type="entry name" value="NADH-UBIQUINONE OXIDOREDUCTASE CHAIN 5"/>
    <property type="match status" value="1"/>
</dbReference>
<evidence type="ECO:0000256" key="5">
    <source>
        <dbReference type="ARBA" id="ARBA00022989"/>
    </source>
</evidence>
<protein>
    <recommendedName>
        <fullName evidence="7">Probable inorganic carbon transporter subunit DabB</fullName>
    </recommendedName>
</protein>
<dbReference type="GO" id="GO:0015990">
    <property type="term" value="P:electron transport coupled proton transport"/>
    <property type="evidence" value="ECO:0007669"/>
    <property type="project" value="TreeGrafter"/>
</dbReference>
<evidence type="ECO:0000313" key="11">
    <source>
        <dbReference type="EMBL" id="KAB2930960.1"/>
    </source>
</evidence>
<comment type="subunit">
    <text evidence="7">Forms a complex with DabA.</text>
</comment>
<dbReference type="InterPro" id="IPR001516">
    <property type="entry name" value="Proton_antipo_N"/>
</dbReference>
<evidence type="ECO:0000256" key="4">
    <source>
        <dbReference type="ARBA" id="ARBA00022692"/>
    </source>
</evidence>
<comment type="function">
    <text evidence="7">Part of an energy-coupled inorganic carbon pump.</text>
</comment>
<feature type="transmembrane region" description="Helical" evidence="7">
    <location>
        <begin position="448"/>
        <end position="469"/>
    </location>
</feature>
<reference evidence="11 12" key="1">
    <citation type="submission" date="2019-10" db="EMBL/GenBank/DDBJ databases">
        <title>Extracellular Electron Transfer in a Candidatus Methanoperedens spp. Enrichment Culture.</title>
        <authorList>
            <person name="Berger S."/>
            <person name="Rangel Shaw D."/>
            <person name="Berben T."/>
            <person name="In 'T Zandt M."/>
            <person name="Frank J."/>
            <person name="Reimann J."/>
            <person name="Jetten M.S.M."/>
            <person name="Welte C.U."/>
        </authorList>
    </citation>
    <scope>NUCLEOTIDE SEQUENCE [LARGE SCALE GENOMIC DNA]</scope>
    <source>
        <strain evidence="11">SB12</strain>
    </source>
</reference>
<comment type="caution">
    <text evidence="11">The sequence shown here is derived from an EMBL/GenBank/DDBJ whole genome shotgun (WGS) entry which is preliminary data.</text>
</comment>
<feature type="transmembrane region" description="Helical" evidence="7">
    <location>
        <begin position="161"/>
        <end position="180"/>
    </location>
</feature>
<feature type="transmembrane region" description="Helical" evidence="7">
    <location>
        <begin position="237"/>
        <end position="258"/>
    </location>
</feature>
<dbReference type="GO" id="GO:0003954">
    <property type="term" value="F:NADH dehydrogenase activity"/>
    <property type="evidence" value="ECO:0007669"/>
    <property type="project" value="TreeGrafter"/>
</dbReference>
<dbReference type="HAMAP" id="MF_00862">
    <property type="entry name" value="DabB"/>
    <property type="match status" value="1"/>
</dbReference>
<comment type="subcellular location">
    <subcellularLocation>
        <location evidence="7">Cell membrane</location>
        <topology evidence="7">Multi-pass membrane protein</topology>
    </subcellularLocation>
    <subcellularLocation>
        <location evidence="1">Endomembrane system</location>
        <topology evidence="1">Multi-pass membrane protein</topology>
    </subcellularLocation>
    <subcellularLocation>
        <location evidence="8">Membrane</location>
        <topology evidence="8">Multi-pass membrane protein</topology>
    </subcellularLocation>
</comment>
<dbReference type="InterPro" id="IPR046396">
    <property type="entry name" value="Transporter_DabB"/>
</dbReference>
<evidence type="ECO:0000259" key="10">
    <source>
        <dbReference type="Pfam" id="PF00662"/>
    </source>
</evidence>
<name>A0A833GZD5_9LEPT</name>
<dbReference type="EMBL" id="WBUI01000016">
    <property type="protein sequence ID" value="KAB2930960.1"/>
    <property type="molecule type" value="Genomic_DNA"/>
</dbReference>
<dbReference type="InterPro" id="IPR001750">
    <property type="entry name" value="ND/Mrp_TM"/>
</dbReference>
<evidence type="ECO:0000313" key="12">
    <source>
        <dbReference type="Proteomes" id="UP000460298"/>
    </source>
</evidence>
<gene>
    <name evidence="7" type="primary">dabB</name>
    <name evidence="11" type="ORF">F9K24_14805</name>
</gene>
<comment type="similarity">
    <text evidence="7">Belongs to the inorganic carbon transporter (TC 9.A.2) DabB family.</text>
</comment>
<dbReference type="Pfam" id="PF00662">
    <property type="entry name" value="Proton_antipo_N"/>
    <property type="match status" value="1"/>
</dbReference>
<feature type="transmembrane region" description="Helical" evidence="7">
    <location>
        <begin position="21"/>
        <end position="48"/>
    </location>
</feature>
<dbReference type="PRINTS" id="PR01434">
    <property type="entry name" value="NADHDHGNASE5"/>
</dbReference>
<dbReference type="Pfam" id="PF00361">
    <property type="entry name" value="Proton_antipo_M"/>
    <property type="match status" value="1"/>
</dbReference>
<keyword evidence="2 7" id="KW-0813">Transport</keyword>